<keyword evidence="8" id="KW-1185">Reference proteome</keyword>
<name>A0A934K9N9_9BACT</name>
<dbReference type="FunFam" id="1.10.10.10:FF:000001">
    <property type="entry name" value="LysR family transcriptional regulator"/>
    <property type="match status" value="1"/>
</dbReference>
<dbReference type="Gene3D" id="3.40.190.10">
    <property type="entry name" value="Periplasmic binding protein-like II"/>
    <property type="match status" value="2"/>
</dbReference>
<dbReference type="SUPFAM" id="SSF46785">
    <property type="entry name" value="Winged helix' DNA-binding domain"/>
    <property type="match status" value="1"/>
</dbReference>
<reference evidence="7" key="1">
    <citation type="submission" date="2020-10" db="EMBL/GenBank/DDBJ databases">
        <title>Ca. Dormibacterota MAGs.</title>
        <authorList>
            <person name="Montgomery K."/>
        </authorList>
    </citation>
    <scope>NUCLEOTIDE SEQUENCE [LARGE SCALE GENOMIC DNA]</scope>
    <source>
        <strain evidence="7">SC8812_S17_10</strain>
    </source>
</reference>
<keyword evidence="3" id="KW-0238">DNA-binding</keyword>
<evidence type="ECO:0000256" key="5">
    <source>
        <dbReference type="SAM" id="MobiDB-lite"/>
    </source>
</evidence>
<gene>
    <name evidence="7" type="ORF">JF922_22705</name>
</gene>
<dbReference type="Proteomes" id="UP000612893">
    <property type="component" value="Unassembled WGS sequence"/>
</dbReference>
<evidence type="ECO:0000313" key="8">
    <source>
        <dbReference type="Proteomes" id="UP000612893"/>
    </source>
</evidence>
<feature type="domain" description="HTH lysR-type" evidence="6">
    <location>
        <begin position="1"/>
        <end position="58"/>
    </location>
</feature>
<dbReference type="InterPro" id="IPR005119">
    <property type="entry name" value="LysR_subst-bd"/>
</dbReference>
<evidence type="ECO:0000256" key="2">
    <source>
        <dbReference type="ARBA" id="ARBA00023015"/>
    </source>
</evidence>
<dbReference type="GO" id="GO:0003677">
    <property type="term" value="F:DNA binding"/>
    <property type="evidence" value="ECO:0007669"/>
    <property type="project" value="UniProtKB-KW"/>
</dbReference>
<evidence type="ECO:0000259" key="6">
    <source>
        <dbReference type="PROSITE" id="PS50931"/>
    </source>
</evidence>
<dbReference type="Gene3D" id="1.10.10.10">
    <property type="entry name" value="Winged helix-like DNA-binding domain superfamily/Winged helix DNA-binding domain"/>
    <property type="match status" value="1"/>
</dbReference>
<dbReference type="PROSITE" id="PS50931">
    <property type="entry name" value="HTH_LYSR"/>
    <property type="match status" value="1"/>
</dbReference>
<accession>A0A934K9N9</accession>
<evidence type="ECO:0000256" key="3">
    <source>
        <dbReference type="ARBA" id="ARBA00023125"/>
    </source>
</evidence>
<dbReference type="InterPro" id="IPR036388">
    <property type="entry name" value="WH-like_DNA-bd_sf"/>
</dbReference>
<dbReference type="RefSeq" id="WP_338204848.1">
    <property type="nucleotide sequence ID" value="NZ_JAEKNR010000225.1"/>
</dbReference>
<dbReference type="EMBL" id="JAEKNR010000225">
    <property type="protein sequence ID" value="MBJ7600865.1"/>
    <property type="molecule type" value="Genomic_DNA"/>
</dbReference>
<proteinExistence type="inferred from homology"/>
<dbReference type="PANTHER" id="PTHR30346:SF17">
    <property type="entry name" value="LYSR FAMILY TRANSCRIPTIONAL REGULATOR"/>
    <property type="match status" value="1"/>
</dbReference>
<organism evidence="7 8">
    <name type="scientific">Candidatus Nephthysia bennettiae</name>
    <dbReference type="NCBI Taxonomy" id="3127016"/>
    <lineage>
        <taxon>Bacteria</taxon>
        <taxon>Bacillati</taxon>
        <taxon>Candidatus Dormiibacterota</taxon>
        <taxon>Candidatus Dormibacteria</taxon>
        <taxon>Candidatus Dormibacterales</taxon>
        <taxon>Candidatus Dormibacteraceae</taxon>
        <taxon>Candidatus Nephthysia</taxon>
    </lineage>
</organism>
<dbReference type="Pfam" id="PF00126">
    <property type="entry name" value="HTH_1"/>
    <property type="match status" value="1"/>
</dbReference>
<keyword evidence="4" id="KW-0804">Transcription</keyword>
<comment type="similarity">
    <text evidence="1">Belongs to the LysR transcriptional regulatory family.</text>
</comment>
<dbReference type="CDD" id="cd08414">
    <property type="entry name" value="PBP2_LTTR_aromatics_like"/>
    <property type="match status" value="1"/>
</dbReference>
<dbReference type="PRINTS" id="PR00039">
    <property type="entry name" value="HTHLYSR"/>
</dbReference>
<evidence type="ECO:0000313" key="7">
    <source>
        <dbReference type="EMBL" id="MBJ7600865.1"/>
    </source>
</evidence>
<comment type="caution">
    <text evidence="7">The sequence shown here is derived from an EMBL/GenBank/DDBJ whole genome shotgun (WGS) entry which is preliminary data.</text>
</comment>
<sequence>MELRQLRAFVAVASLLHFGHAARSLHITQPALSQRIRGLEHELHTVLLIRTTRDIHLTDAGRALLPYAQRLVDLEDRALREMAALMTGRSGRLRIGYYATSSPKLTTQLVKQFRREFPGVTVEPSHANSALNLERLRKGDIDIGVVRLPMYDLDGVDVHVIETEPYVVALPSDHRLCLAPAVDLTDLRNELWVMYPRAGNPGHFDYLVSSIERLAGSSIHVAEDEPFEEAQLSSVAAGSGFCLIQLSQAKRTLVECVSFRPIVAPGIMAQFALISLPQERTNAVANFIEMVARHLDEEGGTVESGRIVGLGHGRPHPERPGT</sequence>
<dbReference type="InterPro" id="IPR036390">
    <property type="entry name" value="WH_DNA-bd_sf"/>
</dbReference>
<keyword evidence="2" id="KW-0805">Transcription regulation</keyword>
<feature type="region of interest" description="Disordered" evidence="5">
    <location>
        <begin position="303"/>
        <end position="322"/>
    </location>
</feature>
<protein>
    <submittedName>
        <fullName evidence="7">LysR family transcriptional regulator</fullName>
    </submittedName>
</protein>
<evidence type="ECO:0000256" key="1">
    <source>
        <dbReference type="ARBA" id="ARBA00009437"/>
    </source>
</evidence>
<dbReference type="AlphaFoldDB" id="A0A934K9N9"/>
<dbReference type="PANTHER" id="PTHR30346">
    <property type="entry name" value="TRANSCRIPTIONAL DUAL REGULATOR HCAR-RELATED"/>
    <property type="match status" value="1"/>
</dbReference>
<dbReference type="SUPFAM" id="SSF53850">
    <property type="entry name" value="Periplasmic binding protein-like II"/>
    <property type="match status" value="1"/>
</dbReference>
<evidence type="ECO:0000256" key="4">
    <source>
        <dbReference type="ARBA" id="ARBA00023163"/>
    </source>
</evidence>
<dbReference type="Pfam" id="PF03466">
    <property type="entry name" value="LysR_substrate"/>
    <property type="match status" value="1"/>
</dbReference>
<dbReference type="InterPro" id="IPR000847">
    <property type="entry name" value="LysR_HTH_N"/>
</dbReference>